<feature type="domain" description="Helicase C-terminal" evidence="7">
    <location>
        <begin position="437"/>
        <end position="636"/>
    </location>
</feature>
<feature type="domain" description="Helicase ATP-binding" evidence="6">
    <location>
        <begin position="180"/>
        <end position="347"/>
    </location>
</feature>
<dbReference type="PANTHER" id="PTHR18934">
    <property type="entry name" value="ATP-DEPENDENT RNA HELICASE"/>
    <property type="match status" value="1"/>
</dbReference>
<dbReference type="SMART" id="SM00487">
    <property type="entry name" value="DEXDc"/>
    <property type="match status" value="1"/>
</dbReference>
<dbReference type="CDD" id="cd18791">
    <property type="entry name" value="SF2_C_RHA"/>
    <property type="match status" value="1"/>
</dbReference>
<feature type="region of interest" description="Disordered" evidence="5">
    <location>
        <begin position="813"/>
        <end position="833"/>
    </location>
</feature>
<reference evidence="8 9" key="1">
    <citation type="journal article" date="2018" name="New Phytol.">
        <title>Phylogenomics of Endogonaceae and evolution of mycorrhizas within Mucoromycota.</title>
        <authorList>
            <person name="Chang Y."/>
            <person name="Desiro A."/>
            <person name="Na H."/>
            <person name="Sandor L."/>
            <person name="Lipzen A."/>
            <person name="Clum A."/>
            <person name="Barry K."/>
            <person name="Grigoriev I.V."/>
            <person name="Martin F.M."/>
            <person name="Stajich J.E."/>
            <person name="Smith M.E."/>
            <person name="Bonito G."/>
            <person name="Spatafora J.W."/>
        </authorList>
    </citation>
    <scope>NUCLEOTIDE SEQUENCE [LARGE SCALE GENOMIC DNA]</scope>
    <source>
        <strain evidence="8 9">AD002</strain>
    </source>
</reference>
<dbReference type="InterPro" id="IPR001650">
    <property type="entry name" value="Helicase_C-like"/>
</dbReference>
<dbReference type="SMART" id="SM00847">
    <property type="entry name" value="HA2"/>
    <property type="match status" value="1"/>
</dbReference>
<dbReference type="GO" id="GO:0016787">
    <property type="term" value="F:hydrolase activity"/>
    <property type="evidence" value="ECO:0007669"/>
    <property type="project" value="UniProtKB-KW"/>
</dbReference>
<protein>
    <submittedName>
        <fullName evidence="8">P-loop containing nucleoside triphosphate hydrolase protein</fullName>
    </submittedName>
</protein>
<evidence type="ECO:0000256" key="4">
    <source>
        <dbReference type="ARBA" id="ARBA00022840"/>
    </source>
</evidence>
<sequence length="1167" mass="132843">MSYSLKKWSLKEIVRPPLCILVLFARGSIQNPETKQAAVLEAQAFVRAATKPTDTEQNHEEEERNLWSDNAEDIFFSRRHKGLATSVVESGSPAYYEFKEFYAKYKFLRRHKLREESISHHVSSASKLSQGEQLKEESATIRHALVLFDDFRQKKTAALREKIAKDRAALPIHPYAATICATLRQHRMLLVAGDTGCGKSTQVPQFLLEGGFGKIACTQPRRIACYSLARRVGFETMNAYGTEIAYQVRFEGNKTNRTRILFLPEPYPTLPQGLLLRQFASNPTLSMYDVIVVDEVHERHLMGDFLLGVLKRLLSERADLHIVLMSATINAELFAKYFDAPSIQVKRRNFWGVYVGFGSITMFARWVEIFAGDLKFLMHYLQMIIKDSRKIVRVDERLYQQRQNAEVKQSVPSRVERINPGSGSFILTEPYLKIMELIDQTVPATERGDLLIFMSGIQEISTLADSLRLFADHTKRWIILILHSSLSVEEQDKVRLGTLDQFCHRETFSNHLHLATDRSAPLIQVFDFPPEGTRKCIISSNISETSVTIDGIRFIIDSGKAKELTHETNANLSKLSEFWISKASATQRAGRAGRTGPGVCYRLYSIKEFNHFNDFAVPEILRAPLEPVVMQIKALELGDPREFDFVEVIIAWFGLTIWRPSNAAMESSIQFLQTLGAIDEAEEITSLGRVLSLLPVDPILGKMLIMSTIFELVDPILTIAAGMSVQSPFMRLPLNAKPEIVKNRRLFDSRHGDPFTLLNLWDSWLAVKSEGKESSRSWCKRHGVEEQRVYEIAKLKKQFEDILNEFRPGVVTGSNQRGGFKRKDDGRKRKEQKDILRRERHLQQSSMKKRKILKFEEIEDIGGSNDSKASSDSVDVRDLEFLLANDVDELRSRSSRAICSDRDITLIKMIVCSGLYPQLAIGDEHNPHRNANELAFHTKNDIAAEEDSDHDLLCYLQLLETNKPYLVNIMRVPVDTNTDCSVLVFDDLYLVKFHTTQVAEHVLWVVYELRKIWVKLVDRSLQKGWSKRSHRGVESVTSTSEDAKAKLPRAIRGILEDTEKPRTQPENLESLIKEGNVDEQLEVEAEKLAGKLADFLSTSISCQFRMAKASELLGMFPDTKPQDLRNSDKQQLPVAWDPIMAIKHGLHITQYLRYDTVRAPSSATAIP</sequence>
<dbReference type="SUPFAM" id="SSF52540">
    <property type="entry name" value="P-loop containing nucleoside triphosphate hydrolases"/>
    <property type="match status" value="1"/>
</dbReference>
<gene>
    <name evidence="8" type="ORF">BC938DRAFT_479531</name>
</gene>
<evidence type="ECO:0000259" key="7">
    <source>
        <dbReference type="PROSITE" id="PS51194"/>
    </source>
</evidence>
<name>A0A433QKN9_9FUNG</name>
<dbReference type="FunFam" id="3.40.50.300:FF:000725">
    <property type="entry name" value="probable ATP-dependent RNA helicase DHX34"/>
    <property type="match status" value="1"/>
</dbReference>
<evidence type="ECO:0000256" key="1">
    <source>
        <dbReference type="ARBA" id="ARBA00022741"/>
    </source>
</evidence>
<evidence type="ECO:0000259" key="6">
    <source>
        <dbReference type="PROSITE" id="PS51192"/>
    </source>
</evidence>
<dbReference type="SMART" id="SM00490">
    <property type="entry name" value="HELICc"/>
    <property type="match status" value="1"/>
</dbReference>
<evidence type="ECO:0000256" key="3">
    <source>
        <dbReference type="ARBA" id="ARBA00022806"/>
    </source>
</evidence>
<dbReference type="Gene3D" id="3.40.50.300">
    <property type="entry name" value="P-loop containing nucleotide triphosphate hydrolases"/>
    <property type="match status" value="2"/>
</dbReference>
<feature type="compositionally biased region" description="Basic and acidic residues" evidence="5">
    <location>
        <begin position="821"/>
        <end position="833"/>
    </location>
</feature>
<dbReference type="Proteomes" id="UP000274822">
    <property type="component" value="Unassembled WGS sequence"/>
</dbReference>
<keyword evidence="3" id="KW-0347">Helicase</keyword>
<dbReference type="GO" id="GO:0004386">
    <property type="term" value="F:helicase activity"/>
    <property type="evidence" value="ECO:0007669"/>
    <property type="project" value="UniProtKB-KW"/>
</dbReference>
<dbReference type="GO" id="GO:0005524">
    <property type="term" value="F:ATP binding"/>
    <property type="evidence" value="ECO:0007669"/>
    <property type="project" value="UniProtKB-KW"/>
</dbReference>
<keyword evidence="2 8" id="KW-0378">Hydrolase</keyword>
<dbReference type="PANTHER" id="PTHR18934:SF221">
    <property type="entry name" value="ATP-DEPENDENT RNA HELICASE DHX34-RELATED"/>
    <property type="match status" value="1"/>
</dbReference>
<evidence type="ECO:0000256" key="2">
    <source>
        <dbReference type="ARBA" id="ARBA00022801"/>
    </source>
</evidence>
<dbReference type="Pfam" id="PF04408">
    <property type="entry name" value="WHD_HA2"/>
    <property type="match status" value="1"/>
</dbReference>
<organism evidence="8 9">
    <name type="scientific">Jimgerdemannia flammicorona</name>
    <dbReference type="NCBI Taxonomy" id="994334"/>
    <lineage>
        <taxon>Eukaryota</taxon>
        <taxon>Fungi</taxon>
        <taxon>Fungi incertae sedis</taxon>
        <taxon>Mucoromycota</taxon>
        <taxon>Mucoromycotina</taxon>
        <taxon>Endogonomycetes</taxon>
        <taxon>Endogonales</taxon>
        <taxon>Endogonaceae</taxon>
        <taxon>Jimgerdemannia</taxon>
    </lineage>
</organism>
<keyword evidence="4" id="KW-0067">ATP-binding</keyword>
<evidence type="ECO:0000313" key="9">
    <source>
        <dbReference type="Proteomes" id="UP000274822"/>
    </source>
</evidence>
<keyword evidence="1" id="KW-0547">Nucleotide-binding</keyword>
<dbReference type="InterPro" id="IPR048333">
    <property type="entry name" value="HA2_WH"/>
</dbReference>
<comment type="caution">
    <text evidence="8">The sequence shown here is derived from an EMBL/GenBank/DDBJ whole genome shotgun (WGS) entry which is preliminary data.</text>
</comment>
<dbReference type="Gene3D" id="1.20.120.1080">
    <property type="match status" value="1"/>
</dbReference>
<accession>A0A433QKN9</accession>
<dbReference type="Pfam" id="PF21010">
    <property type="entry name" value="HA2_C"/>
    <property type="match status" value="1"/>
</dbReference>
<dbReference type="EMBL" id="RBNJ01004002">
    <property type="protein sequence ID" value="RUS30336.1"/>
    <property type="molecule type" value="Genomic_DNA"/>
</dbReference>
<feature type="non-terminal residue" evidence="8">
    <location>
        <position position="1167"/>
    </location>
</feature>
<dbReference type="InterPro" id="IPR007502">
    <property type="entry name" value="Helicase-assoc_dom"/>
</dbReference>
<dbReference type="PROSITE" id="PS51192">
    <property type="entry name" value="HELICASE_ATP_BIND_1"/>
    <property type="match status" value="1"/>
</dbReference>
<dbReference type="GO" id="GO:0003723">
    <property type="term" value="F:RNA binding"/>
    <property type="evidence" value="ECO:0007669"/>
    <property type="project" value="TreeGrafter"/>
</dbReference>
<dbReference type="InterPro" id="IPR027417">
    <property type="entry name" value="P-loop_NTPase"/>
</dbReference>
<evidence type="ECO:0000256" key="5">
    <source>
        <dbReference type="SAM" id="MobiDB-lite"/>
    </source>
</evidence>
<evidence type="ECO:0000313" key="8">
    <source>
        <dbReference type="EMBL" id="RUS30336.1"/>
    </source>
</evidence>
<keyword evidence="9" id="KW-1185">Reference proteome</keyword>
<dbReference type="AlphaFoldDB" id="A0A433QKN9"/>
<dbReference type="PROSITE" id="PS51194">
    <property type="entry name" value="HELICASE_CTER"/>
    <property type="match status" value="1"/>
</dbReference>
<proteinExistence type="predicted"/>
<dbReference type="InterPro" id="IPR014001">
    <property type="entry name" value="Helicase_ATP-bd"/>
</dbReference>